<dbReference type="PANTHER" id="PTHR30565:SF9">
    <property type="entry name" value="PROTEIN YCIF"/>
    <property type="match status" value="1"/>
</dbReference>
<dbReference type="AlphaFoldDB" id="A0A081PLE8"/>
<accession>A0A081PLE8</accession>
<dbReference type="eggNOG" id="COG3685">
    <property type="taxonomic scope" value="Bacteria"/>
</dbReference>
<dbReference type="PANTHER" id="PTHR30565">
    <property type="entry name" value="PROTEIN YCIF"/>
    <property type="match status" value="1"/>
</dbReference>
<dbReference type="RefSeq" id="WP_037437959.1">
    <property type="nucleotide sequence ID" value="NZ_JNFF01000013.1"/>
</dbReference>
<dbReference type="Pfam" id="PF05974">
    <property type="entry name" value="DUF892"/>
    <property type="match status" value="1"/>
</dbReference>
<sequence>MEMQGDQTGLQLFYNKCLQDLKYGEKRVVQCATALSMAAYTEPLQRQLLFQAAAAEKHAVRLELIFDILQMPEAEGKCQVIEILTEKAGELVKSMETGTALRDAAIIYATQLISHYKIASYSNMIGLLQESMPKQVLDLLKFNLDEEQEFDRVISTLASEVIHPAANRESRGI</sequence>
<proteinExistence type="predicted"/>
<dbReference type="InterPro" id="IPR010287">
    <property type="entry name" value="DUF892_YciF-like"/>
</dbReference>
<dbReference type="InterPro" id="IPR009078">
    <property type="entry name" value="Ferritin-like_SF"/>
</dbReference>
<reference evidence="1 2" key="1">
    <citation type="journal article" date="1992" name="Int. J. Syst. Bacteriol.">
        <title>Sphingobacterium antarcticus sp. nov. a Psychrotrophic Bacterium from the Soils of Schirmacher Oasis, Antarctica.</title>
        <authorList>
            <person name="Shivaji S."/>
            <person name="Ray M.K."/>
            <person name="Rao N.S."/>
            <person name="Saiserr L."/>
            <person name="Jagannadham M.V."/>
            <person name="Kumar G.S."/>
            <person name="Reddy G."/>
            <person name="Bhargava P.M."/>
        </authorList>
    </citation>
    <scope>NUCLEOTIDE SEQUENCE [LARGE SCALE GENOMIC DNA]</scope>
    <source>
        <strain evidence="1 2">4BY</strain>
    </source>
</reference>
<dbReference type="InterPro" id="IPR047114">
    <property type="entry name" value="YciF"/>
</dbReference>
<evidence type="ECO:0000313" key="1">
    <source>
        <dbReference type="EMBL" id="KEQ31521.1"/>
    </source>
</evidence>
<gene>
    <name evidence="1" type="ORF">N180_10965</name>
</gene>
<dbReference type="InterPro" id="IPR012347">
    <property type="entry name" value="Ferritin-like"/>
</dbReference>
<name>A0A081PLE8_9SPHI</name>
<dbReference type="EMBL" id="JNFF01000013">
    <property type="protein sequence ID" value="KEQ31521.1"/>
    <property type="molecule type" value="Genomic_DNA"/>
</dbReference>
<dbReference type="Proteomes" id="UP000028007">
    <property type="component" value="Unassembled WGS sequence"/>
</dbReference>
<comment type="caution">
    <text evidence="1">The sequence shown here is derived from an EMBL/GenBank/DDBJ whole genome shotgun (WGS) entry which is preliminary data.</text>
</comment>
<organism evidence="1 2">
    <name type="scientific">Pedobacter antarcticus 4BY</name>
    <dbReference type="NCBI Taxonomy" id="1358423"/>
    <lineage>
        <taxon>Bacteria</taxon>
        <taxon>Pseudomonadati</taxon>
        <taxon>Bacteroidota</taxon>
        <taxon>Sphingobacteriia</taxon>
        <taxon>Sphingobacteriales</taxon>
        <taxon>Sphingobacteriaceae</taxon>
        <taxon>Pedobacter</taxon>
    </lineage>
</organism>
<keyword evidence="2" id="KW-1185">Reference proteome</keyword>
<evidence type="ECO:0000313" key="2">
    <source>
        <dbReference type="Proteomes" id="UP000028007"/>
    </source>
</evidence>
<dbReference type="SUPFAM" id="SSF47240">
    <property type="entry name" value="Ferritin-like"/>
    <property type="match status" value="1"/>
</dbReference>
<dbReference type="Gene3D" id="1.20.1260.10">
    <property type="match status" value="1"/>
</dbReference>
<dbReference type="OrthoDB" id="760299at2"/>
<protein>
    <submittedName>
        <fullName evidence="1">Uncharacterized protein</fullName>
    </submittedName>
</protein>